<dbReference type="PROSITE" id="PS00028">
    <property type="entry name" value="ZINC_FINGER_C2H2_1"/>
    <property type="match status" value="5"/>
</dbReference>
<evidence type="ECO:0000259" key="12">
    <source>
        <dbReference type="PROSITE" id="PS50808"/>
    </source>
</evidence>
<evidence type="ECO:0000256" key="3">
    <source>
        <dbReference type="ARBA" id="ARBA00022737"/>
    </source>
</evidence>
<evidence type="ECO:0000256" key="4">
    <source>
        <dbReference type="ARBA" id="ARBA00022771"/>
    </source>
</evidence>
<dbReference type="GO" id="GO:0000981">
    <property type="term" value="F:DNA-binding transcription factor activity, RNA polymerase II-specific"/>
    <property type="evidence" value="ECO:0007669"/>
    <property type="project" value="TreeGrafter"/>
</dbReference>
<feature type="compositionally biased region" description="Polar residues" evidence="10">
    <location>
        <begin position="397"/>
        <end position="411"/>
    </location>
</feature>
<keyword evidence="6" id="KW-0832">Ubl conjugation</keyword>
<feature type="domain" description="C2H2-type" evidence="11">
    <location>
        <begin position="89"/>
        <end position="118"/>
    </location>
</feature>
<dbReference type="GO" id="GO:0008270">
    <property type="term" value="F:zinc ion binding"/>
    <property type="evidence" value="ECO:0007669"/>
    <property type="project" value="UniProtKB-KW"/>
</dbReference>
<dbReference type="SUPFAM" id="SSF57667">
    <property type="entry name" value="beta-beta-alpha zinc fingers"/>
    <property type="match status" value="1"/>
</dbReference>
<evidence type="ECO:0008006" key="15">
    <source>
        <dbReference type="Google" id="ProtNLM"/>
    </source>
</evidence>
<dbReference type="EMBL" id="JAULUE010002061">
    <property type="protein sequence ID" value="KAK5884170.1"/>
    <property type="molecule type" value="Genomic_DNA"/>
</dbReference>
<accession>A0AAN8BFR6</accession>
<dbReference type="Pfam" id="PF25429">
    <property type="entry name" value="zf-POGZ"/>
    <property type="match status" value="1"/>
</dbReference>
<dbReference type="AlphaFoldDB" id="A0AAN8BFR6"/>
<proteinExistence type="predicted"/>
<feature type="compositionally biased region" description="Low complexity" evidence="10">
    <location>
        <begin position="489"/>
        <end position="502"/>
    </location>
</feature>
<evidence type="ECO:0000256" key="10">
    <source>
        <dbReference type="SAM" id="MobiDB-lite"/>
    </source>
</evidence>
<evidence type="ECO:0000256" key="6">
    <source>
        <dbReference type="ARBA" id="ARBA00022843"/>
    </source>
</evidence>
<sequence>MAEDFYYGSAPGRRKEETADRKFTGPLRCIHCPETLSNNTQLMSHMKDHVSPVSRVGGQRCSQCFRHLPSAFKLQQHVEAVHAPHLSTERCRICELAFGSEAAFLRHMRSTHRPGEMPYVCQVCGFRSSFYSDVWAHFQKLHSDSKRFLCQYCLRVMRSNNCYQQHFARHQKRNVFSCDKCRLHFLYIRERVEHTQNHRTHIRPPQLVGLRPGTRVTVRTYSVVADSERQERARSSCRVVDVDPPPARQEAPKRNPVKSLGNLLASIGQQRRAASLQLLLSPLSLSVSLPPLLCVECLSTVEDFQTHFPSLVNCSLCRFITCCSTSYANHMINNHATGRKKPLYPVIFKADSRFSEALRCVSCTFTTCRGDLMASHLTERPAHTCIVHTHHGKSVNGPETQPIHNPRSVTPSPGEVGGAFLLIPPRQPFPQLSLKHLPAPHSVTPSPGEVGGAYLLLLPPGQPFPQLSLKHLPPPTVKWAGPSSPYPSSPLGSPSPSCHSSTPHPPHSMTPSPGEVGGASPPSPPGQPFSPAVTQASPRPPTVSPPSPGEVGGAFLPLHLLPPGQPSPQLSLKHFSSLSSPPVMTIRILGSRPPPEQRHSSPLSATQLVVVLSSLLHGLTYATLLHAVPPHQILSWCHQQEEQLWGRLWFWRSKEVAEWVLRVREQQVRVSEEVLLQLGRSALGEEAPQKEVLSWTVDLLLRHELQPPPYRLKHHQGRRVPTSIKRGSRSFLPQLLTQIQLLPPHCIGSMDEFPIFLDQHLLQEQSPLALRFFGSPEEEPAFHVVLSALSDGSFLPPLVLFRGEPVLLPSGFPDNVLLEARQEAVSEQERLLTWVHKVWRPLVVSRWNTQVLLLLDVHLGHLTDQFRGTMSSESTELLFIPPSCSCRLQPLDVCVTPVLRDFLQARWGQLLSEGSAEALSLDQLALTLACWISEASSLLNAETHFLRRSFSSVSDPQQLEDRSEASKMIFALIEALLHHAEPEPKLELLLEDGQAVIDQVPEEVDQVSEKVDQVPEEVENSKEVNQEVMDQVSEEVDQVSEEVEDQVSEEEVLIESLSALEQEFDSDLDSFHSFSDES</sequence>
<feature type="compositionally biased region" description="Pro residues" evidence="10">
    <location>
        <begin position="538"/>
        <end position="548"/>
    </location>
</feature>
<evidence type="ECO:0000256" key="8">
    <source>
        <dbReference type="ARBA" id="ARBA00023242"/>
    </source>
</evidence>
<keyword evidence="2" id="KW-0479">Metal-binding</keyword>
<keyword evidence="5" id="KW-0862">Zinc</keyword>
<keyword evidence="3" id="KW-0677">Repeat</keyword>
<comment type="caution">
    <text evidence="13">The sequence shown here is derived from an EMBL/GenBank/DDBJ whole genome shotgun (WGS) entry which is preliminary data.</text>
</comment>
<protein>
    <recommendedName>
        <fullName evidence="15">Pogo transposable element derived with ZNF domain a</fullName>
    </recommendedName>
</protein>
<dbReference type="Pfam" id="PF25414">
    <property type="entry name" value="zf-C2H2_Z280C_D"/>
    <property type="match status" value="1"/>
</dbReference>
<evidence type="ECO:0000256" key="1">
    <source>
        <dbReference type="ARBA" id="ARBA00022499"/>
    </source>
</evidence>
<dbReference type="InterPro" id="IPR003656">
    <property type="entry name" value="Znf_BED"/>
</dbReference>
<dbReference type="PANTHER" id="PTHR24388">
    <property type="entry name" value="ZINC FINGER PROTEIN"/>
    <property type="match status" value="1"/>
</dbReference>
<organism evidence="13 14">
    <name type="scientific">Champsocephalus esox</name>
    <name type="common">pike icefish</name>
    <dbReference type="NCBI Taxonomy" id="159716"/>
    <lineage>
        <taxon>Eukaryota</taxon>
        <taxon>Metazoa</taxon>
        <taxon>Chordata</taxon>
        <taxon>Craniata</taxon>
        <taxon>Vertebrata</taxon>
        <taxon>Euteleostomi</taxon>
        <taxon>Actinopterygii</taxon>
        <taxon>Neopterygii</taxon>
        <taxon>Teleostei</taxon>
        <taxon>Neoteleostei</taxon>
        <taxon>Acanthomorphata</taxon>
        <taxon>Eupercaria</taxon>
        <taxon>Perciformes</taxon>
        <taxon>Notothenioidei</taxon>
        <taxon>Channichthyidae</taxon>
        <taxon>Champsocephalus</taxon>
    </lineage>
</organism>
<dbReference type="Pfam" id="PF03184">
    <property type="entry name" value="DDE_1"/>
    <property type="match status" value="1"/>
</dbReference>
<dbReference type="Proteomes" id="UP001335648">
    <property type="component" value="Unassembled WGS sequence"/>
</dbReference>
<feature type="region of interest" description="Disordered" evidence="10">
    <location>
        <begin position="480"/>
        <end position="563"/>
    </location>
</feature>
<keyword evidence="8" id="KW-0539">Nucleus</keyword>
<evidence type="ECO:0000259" key="11">
    <source>
        <dbReference type="PROSITE" id="PS50157"/>
    </source>
</evidence>
<dbReference type="PROSITE" id="PS50157">
    <property type="entry name" value="ZINC_FINGER_C2H2_2"/>
    <property type="match status" value="2"/>
</dbReference>
<keyword evidence="14" id="KW-1185">Reference proteome</keyword>
<dbReference type="PROSITE" id="PS50808">
    <property type="entry name" value="ZF_BED"/>
    <property type="match status" value="1"/>
</dbReference>
<feature type="region of interest" description="Disordered" evidence="10">
    <location>
        <begin position="390"/>
        <end position="411"/>
    </location>
</feature>
<feature type="domain" description="C2H2-type" evidence="11">
    <location>
        <begin position="27"/>
        <end position="54"/>
    </location>
</feature>
<dbReference type="Gene3D" id="3.30.160.60">
    <property type="entry name" value="Classic Zinc Finger"/>
    <property type="match status" value="2"/>
</dbReference>
<keyword evidence="1" id="KW-1017">Isopeptide bond</keyword>
<dbReference type="InterPro" id="IPR004875">
    <property type="entry name" value="DDE_SF_endonuclease_dom"/>
</dbReference>
<dbReference type="InterPro" id="IPR013087">
    <property type="entry name" value="Znf_C2H2_type"/>
</dbReference>
<dbReference type="PANTHER" id="PTHR24388:SF45">
    <property type="entry name" value="POGO TRANSPOSABLE ELEMENT DERIVED WITH ZNF DOMAIN"/>
    <property type="match status" value="1"/>
</dbReference>
<dbReference type="InterPro" id="IPR057618">
    <property type="entry name" value="Znf_POGZ/Z280C-D-like"/>
</dbReference>
<dbReference type="InterPro" id="IPR050527">
    <property type="entry name" value="Snail/Krueppel_Znf"/>
</dbReference>
<evidence type="ECO:0000313" key="14">
    <source>
        <dbReference type="Proteomes" id="UP001335648"/>
    </source>
</evidence>
<dbReference type="InterPro" id="IPR036236">
    <property type="entry name" value="Znf_C2H2_sf"/>
</dbReference>
<keyword evidence="4 9" id="KW-0863">Zinc-finger</keyword>
<evidence type="ECO:0000256" key="7">
    <source>
        <dbReference type="ARBA" id="ARBA00023125"/>
    </source>
</evidence>
<evidence type="ECO:0000256" key="2">
    <source>
        <dbReference type="ARBA" id="ARBA00022723"/>
    </source>
</evidence>
<name>A0AAN8BFR6_9TELE</name>
<evidence type="ECO:0000313" key="13">
    <source>
        <dbReference type="EMBL" id="KAK5884170.1"/>
    </source>
</evidence>
<evidence type="ECO:0000256" key="9">
    <source>
        <dbReference type="PROSITE-ProRule" id="PRU00042"/>
    </source>
</evidence>
<reference evidence="13 14" key="1">
    <citation type="journal article" date="2023" name="Mol. Biol. Evol.">
        <title>Genomics of Secondarily Temperate Adaptation in the Only Non-Antarctic Icefish.</title>
        <authorList>
            <person name="Rivera-Colon A.G."/>
            <person name="Rayamajhi N."/>
            <person name="Minhas B.F."/>
            <person name="Madrigal G."/>
            <person name="Bilyk K.T."/>
            <person name="Yoon V."/>
            <person name="Hune M."/>
            <person name="Gregory S."/>
            <person name="Cheng C.H.C."/>
            <person name="Catchen J.M."/>
        </authorList>
    </citation>
    <scope>NUCLEOTIDE SEQUENCE [LARGE SCALE GENOMIC DNA]</scope>
    <source>
        <strain evidence="13">JC2023a</strain>
    </source>
</reference>
<gene>
    <name evidence="13" type="ORF">CesoFtcFv8_020427</name>
</gene>
<dbReference type="SMART" id="SM00355">
    <property type="entry name" value="ZnF_C2H2"/>
    <property type="match status" value="8"/>
</dbReference>
<evidence type="ECO:0000256" key="5">
    <source>
        <dbReference type="ARBA" id="ARBA00022833"/>
    </source>
</evidence>
<dbReference type="GO" id="GO:0000978">
    <property type="term" value="F:RNA polymerase II cis-regulatory region sequence-specific DNA binding"/>
    <property type="evidence" value="ECO:0007669"/>
    <property type="project" value="TreeGrafter"/>
</dbReference>
<dbReference type="InterPro" id="IPR059074">
    <property type="entry name" value="zf-C2H2_Z280C_D"/>
</dbReference>
<keyword evidence="7" id="KW-0238">DNA-binding</keyword>
<feature type="compositionally biased region" description="Low complexity" evidence="10">
    <location>
        <begin position="509"/>
        <end position="520"/>
    </location>
</feature>
<feature type="domain" description="BED-type" evidence="12">
    <location>
        <begin position="129"/>
        <end position="191"/>
    </location>
</feature>